<name>A0A0E9P677_ANGAN</name>
<reference evidence="1" key="1">
    <citation type="submission" date="2014-11" db="EMBL/GenBank/DDBJ databases">
        <authorList>
            <person name="Amaro Gonzalez C."/>
        </authorList>
    </citation>
    <scope>NUCLEOTIDE SEQUENCE</scope>
</reference>
<organism evidence="1">
    <name type="scientific">Anguilla anguilla</name>
    <name type="common">European freshwater eel</name>
    <name type="synonym">Muraena anguilla</name>
    <dbReference type="NCBI Taxonomy" id="7936"/>
    <lineage>
        <taxon>Eukaryota</taxon>
        <taxon>Metazoa</taxon>
        <taxon>Chordata</taxon>
        <taxon>Craniata</taxon>
        <taxon>Vertebrata</taxon>
        <taxon>Euteleostomi</taxon>
        <taxon>Actinopterygii</taxon>
        <taxon>Neopterygii</taxon>
        <taxon>Teleostei</taxon>
        <taxon>Anguilliformes</taxon>
        <taxon>Anguillidae</taxon>
        <taxon>Anguilla</taxon>
    </lineage>
</organism>
<reference evidence="1" key="2">
    <citation type="journal article" date="2015" name="Fish Shellfish Immunol.">
        <title>Early steps in the European eel (Anguilla anguilla)-Vibrio vulnificus interaction in the gills: Role of the RtxA13 toxin.</title>
        <authorList>
            <person name="Callol A."/>
            <person name="Pajuelo D."/>
            <person name="Ebbesson L."/>
            <person name="Teles M."/>
            <person name="MacKenzie S."/>
            <person name="Amaro C."/>
        </authorList>
    </citation>
    <scope>NUCLEOTIDE SEQUENCE</scope>
</reference>
<protein>
    <submittedName>
        <fullName evidence="1">Uncharacterized protein</fullName>
    </submittedName>
</protein>
<proteinExistence type="predicted"/>
<accession>A0A0E9P677</accession>
<dbReference type="EMBL" id="GBXM01108805">
    <property type="protein sequence ID" value="JAG99771.1"/>
    <property type="molecule type" value="Transcribed_RNA"/>
</dbReference>
<dbReference type="AlphaFoldDB" id="A0A0E9P677"/>
<evidence type="ECO:0000313" key="1">
    <source>
        <dbReference type="EMBL" id="JAG99771.1"/>
    </source>
</evidence>
<sequence>MEPVSHPIASHQPVRVIQTPNLSLKMWRQETQQRITVRHGTALSTYSAKAPS</sequence>